<comment type="caution">
    <text evidence="2">The sequence shown here is derived from an EMBL/GenBank/DDBJ whole genome shotgun (WGS) entry which is preliminary data.</text>
</comment>
<keyword evidence="4" id="KW-1185">Reference proteome</keyword>
<dbReference type="SUPFAM" id="SSF56219">
    <property type="entry name" value="DNase I-like"/>
    <property type="match status" value="1"/>
</dbReference>
<accession>A0A9P1GH04</accession>
<feature type="region of interest" description="Disordered" evidence="1">
    <location>
        <begin position="748"/>
        <end position="768"/>
    </location>
</feature>
<evidence type="ECO:0000313" key="2">
    <source>
        <dbReference type="EMBL" id="CAI4010197.1"/>
    </source>
</evidence>
<gene>
    <name evidence="2" type="ORF">C1SCF055_LOCUS35488</name>
</gene>
<dbReference type="AlphaFoldDB" id="A0A9P1GH04"/>
<feature type="region of interest" description="Disordered" evidence="1">
    <location>
        <begin position="288"/>
        <end position="327"/>
    </location>
</feature>
<feature type="region of interest" description="Disordered" evidence="1">
    <location>
        <begin position="381"/>
        <end position="409"/>
    </location>
</feature>
<sequence length="768" mass="86642">MKYIKKPIIDPETKKPCSRGLHKAQLLLESCVETVVISKLGSFEFPVAKRLGELWQFPSDHPPIAAQLTLGECSLKVASCNVLNRNYYKYIDADTQGLKGSQITTLHEAETRENVIIEKIQEMLLKTNIHILCLQECWPELIAELKATLGENLLFETLCSGDEQDKNQEVVTEVHFQLETESLRVVTTHVPGAPFGRARREFADRLAEIVNGKKLPTVLMADLNFPEKDSRSPGGTWVLGFKKYLVNLQPVRCPKYSPLPHLKVKQDNAAHVQTCAFRMSKRAKLLENHEGDDPMEEDVPANGSWDEEDAHGEAAEVEEEAAKEPPAMTYEDWEYELGGYDSEAECLGHATSSDYYRAYKRIAEIKMLRAAERGECLDRASASEESASSEQSYMCNGDYEDGASGEKHPEDQIHDWWNSFAEEAGQPSAEGDGEAPTWSFDHAEQNQFYDPEDEEWFDHCYEVEAKDHDLFNDEAMDCEDHVEVHSWPGHKDGHDGEAPSCKAIPEWDESYGYGLADQEVLSWWIDNVEHYDHIAQDSKAVEETDRVDEALHGEENHPSEDSTHLDLISISSKEDAFTEMEVEALIAEYMDMPGTEVLDPPPSSKAKTDDISKVPKGWWDDVGVAPSSSSFQGFTFEVDETPDKLPQPMKKRQQLAAKRLELQLQSQQVPKVPDQDAEASTVVKPTLKSKIKPAKGKKVEKPKGEKPTRKAADGPMTTAMKAFMESTKKNNTDIKHSDAVKLWMQSKERSSIVEALPPNERKRRRFEK</sequence>
<feature type="region of interest" description="Disordered" evidence="1">
    <location>
        <begin position="666"/>
        <end position="716"/>
    </location>
</feature>
<feature type="compositionally biased region" description="Basic residues" evidence="1">
    <location>
        <begin position="687"/>
        <end position="696"/>
    </location>
</feature>
<dbReference type="Proteomes" id="UP001152797">
    <property type="component" value="Unassembled WGS sequence"/>
</dbReference>
<dbReference type="InterPro" id="IPR036691">
    <property type="entry name" value="Endo/exonu/phosph_ase_sf"/>
</dbReference>
<evidence type="ECO:0000313" key="3">
    <source>
        <dbReference type="EMBL" id="CAL4797509.1"/>
    </source>
</evidence>
<organism evidence="2">
    <name type="scientific">Cladocopium goreaui</name>
    <dbReference type="NCBI Taxonomy" id="2562237"/>
    <lineage>
        <taxon>Eukaryota</taxon>
        <taxon>Sar</taxon>
        <taxon>Alveolata</taxon>
        <taxon>Dinophyceae</taxon>
        <taxon>Suessiales</taxon>
        <taxon>Symbiodiniaceae</taxon>
        <taxon>Cladocopium</taxon>
    </lineage>
</organism>
<dbReference type="EMBL" id="CAMXCT020004740">
    <property type="protein sequence ID" value="CAL1163572.1"/>
    <property type="molecule type" value="Genomic_DNA"/>
</dbReference>
<name>A0A9P1GH04_9DINO</name>
<evidence type="ECO:0000313" key="4">
    <source>
        <dbReference type="Proteomes" id="UP001152797"/>
    </source>
</evidence>
<proteinExistence type="predicted"/>
<dbReference type="Gene3D" id="3.60.10.10">
    <property type="entry name" value="Endonuclease/exonuclease/phosphatase"/>
    <property type="match status" value="1"/>
</dbReference>
<reference evidence="3 4" key="2">
    <citation type="submission" date="2024-05" db="EMBL/GenBank/DDBJ databases">
        <authorList>
            <person name="Chen Y."/>
            <person name="Shah S."/>
            <person name="Dougan E. K."/>
            <person name="Thang M."/>
            <person name="Chan C."/>
        </authorList>
    </citation>
    <scope>NUCLEOTIDE SEQUENCE [LARGE SCALE GENOMIC DNA]</scope>
</reference>
<protein>
    <submittedName>
        <fullName evidence="3">Protein NLRC3</fullName>
    </submittedName>
</protein>
<feature type="compositionally biased region" description="Basic and acidic residues" evidence="1">
    <location>
        <begin position="697"/>
        <end position="712"/>
    </location>
</feature>
<dbReference type="EMBL" id="CAMXCT030004740">
    <property type="protein sequence ID" value="CAL4797509.1"/>
    <property type="molecule type" value="Genomic_DNA"/>
</dbReference>
<reference evidence="2" key="1">
    <citation type="submission" date="2022-10" db="EMBL/GenBank/DDBJ databases">
        <authorList>
            <person name="Chen Y."/>
            <person name="Dougan E. K."/>
            <person name="Chan C."/>
            <person name="Rhodes N."/>
            <person name="Thang M."/>
        </authorList>
    </citation>
    <scope>NUCLEOTIDE SEQUENCE</scope>
</reference>
<dbReference type="EMBL" id="CAMXCT010004740">
    <property type="protein sequence ID" value="CAI4010197.1"/>
    <property type="molecule type" value="Genomic_DNA"/>
</dbReference>
<evidence type="ECO:0000256" key="1">
    <source>
        <dbReference type="SAM" id="MobiDB-lite"/>
    </source>
</evidence>
<feature type="compositionally biased region" description="Acidic residues" evidence="1">
    <location>
        <begin position="293"/>
        <end position="321"/>
    </location>
</feature>